<dbReference type="InterPro" id="IPR036737">
    <property type="entry name" value="OmpA-like_sf"/>
</dbReference>
<dbReference type="PRINTS" id="PR01023">
    <property type="entry name" value="NAFLGMOTY"/>
</dbReference>
<dbReference type="GO" id="GO:0009279">
    <property type="term" value="C:cell outer membrane"/>
    <property type="evidence" value="ECO:0007669"/>
    <property type="project" value="UniProtKB-SubCell"/>
</dbReference>
<evidence type="ECO:0000313" key="7">
    <source>
        <dbReference type="EMBL" id="CAB3781377.1"/>
    </source>
</evidence>
<evidence type="ECO:0000256" key="1">
    <source>
        <dbReference type="ARBA" id="ARBA00004442"/>
    </source>
</evidence>
<dbReference type="InterPro" id="IPR006665">
    <property type="entry name" value="OmpA-like"/>
</dbReference>
<evidence type="ECO:0000259" key="6">
    <source>
        <dbReference type="PROSITE" id="PS51123"/>
    </source>
</evidence>
<feature type="signal peptide" evidence="5">
    <location>
        <begin position="1"/>
        <end position="19"/>
    </location>
</feature>
<organism evidence="7 8">
    <name type="scientific">Pararobbsia alpina</name>
    <dbReference type="NCBI Taxonomy" id="621374"/>
    <lineage>
        <taxon>Bacteria</taxon>
        <taxon>Pseudomonadati</taxon>
        <taxon>Pseudomonadota</taxon>
        <taxon>Betaproteobacteria</taxon>
        <taxon>Burkholderiales</taxon>
        <taxon>Burkholderiaceae</taxon>
        <taxon>Pararobbsia</taxon>
    </lineage>
</organism>
<feature type="domain" description="OmpA-like" evidence="6">
    <location>
        <begin position="66"/>
        <end position="181"/>
    </location>
</feature>
<dbReference type="EMBL" id="CADIKM010000004">
    <property type="protein sequence ID" value="CAB3781377.1"/>
    <property type="molecule type" value="Genomic_DNA"/>
</dbReference>
<feature type="chain" id="PRO_5028869133" evidence="5">
    <location>
        <begin position="20"/>
        <end position="181"/>
    </location>
</feature>
<name>A0A6S7C529_9BURK</name>
<dbReference type="RefSeq" id="WP_175103732.1">
    <property type="nucleotide sequence ID" value="NZ_CADIKM010000004.1"/>
</dbReference>
<dbReference type="Pfam" id="PF00691">
    <property type="entry name" value="OmpA"/>
    <property type="match status" value="1"/>
</dbReference>
<dbReference type="PANTHER" id="PTHR30329">
    <property type="entry name" value="STATOR ELEMENT OF FLAGELLAR MOTOR COMPLEX"/>
    <property type="match status" value="1"/>
</dbReference>
<dbReference type="PANTHER" id="PTHR30329:SF21">
    <property type="entry name" value="LIPOPROTEIN YIAD-RELATED"/>
    <property type="match status" value="1"/>
</dbReference>
<dbReference type="Gene3D" id="3.30.1330.60">
    <property type="entry name" value="OmpA-like domain"/>
    <property type="match status" value="1"/>
</dbReference>
<dbReference type="PRINTS" id="PR01021">
    <property type="entry name" value="OMPADOMAIN"/>
</dbReference>
<keyword evidence="7" id="KW-0449">Lipoprotein</keyword>
<accession>A0A6S7C529</accession>
<gene>
    <name evidence="7" type="primary">pal_2</name>
    <name evidence="7" type="ORF">LMG28138_01193</name>
</gene>
<evidence type="ECO:0000256" key="3">
    <source>
        <dbReference type="ARBA" id="ARBA00023237"/>
    </source>
</evidence>
<dbReference type="InterPro" id="IPR006664">
    <property type="entry name" value="OMP_bac"/>
</dbReference>
<evidence type="ECO:0000256" key="4">
    <source>
        <dbReference type="PROSITE-ProRule" id="PRU00473"/>
    </source>
</evidence>
<protein>
    <submittedName>
        <fullName evidence="7">Peptidoglycan-associated lipoprotein</fullName>
    </submittedName>
</protein>
<dbReference type="InterPro" id="IPR050330">
    <property type="entry name" value="Bact_OuterMem_StrucFunc"/>
</dbReference>
<keyword evidence="3" id="KW-0998">Cell outer membrane</keyword>
<dbReference type="PROSITE" id="PS51257">
    <property type="entry name" value="PROKAR_LIPOPROTEIN"/>
    <property type="match status" value="1"/>
</dbReference>
<dbReference type="Proteomes" id="UP000494115">
    <property type="component" value="Unassembled WGS sequence"/>
</dbReference>
<keyword evidence="5" id="KW-0732">Signal</keyword>
<proteinExistence type="predicted"/>
<evidence type="ECO:0000313" key="8">
    <source>
        <dbReference type="Proteomes" id="UP000494115"/>
    </source>
</evidence>
<sequence>MGNTLSRTLIAVTASVVLAACSQWGNPEPSVATARPATPKDPWEAVKAELAPTGTSSGIALASASDGSLKANLQGDASFDKGSSAIKAAAQPSLYQLSQTMSRHPELHARLVGYSDNSGDADFNVALSKNRARSVAEYLTAHGVEDSRIAVEGRGAADPVDDNSSSAGRARNRRVEIFLTM</sequence>
<dbReference type="PROSITE" id="PS51123">
    <property type="entry name" value="OMPA_2"/>
    <property type="match status" value="1"/>
</dbReference>
<evidence type="ECO:0000256" key="2">
    <source>
        <dbReference type="ARBA" id="ARBA00023136"/>
    </source>
</evidence>
<keyword evidence="8" id="KW-1185">Reference proteome</keyword>
<reference evidence="7 8" key="1">
    <citation type="submission" date="2020-04" db="EMBL/GenBank/DDBJ databases">
        <authorList>
            <person name="De Canck E."/>
        </authorList>
    </citation>
    <scope>NUCLEOTIDE SEQUENCE [LARGE SCALE GENOMIC DNA]</scope>
    <source>
        <strain evidence="7 8">LMG 28138</strain>
    </source>
</reference>
<dbReference type="AlphaFoldDB" id="A0A6S7C529"/>
<dbReference type="CDD" id="cd07185">
    <property type="entry name" value="OmpA_C-like"/>
    <property type="match status" value="1"/>
</dbReference>
<evidence type="ECO:0000256" key="5">
    <source>
        <dbReference type="SAM" id="SignalP"/>
    </source>
</evidence>
<keyword evidence="2 4" id="KW-0472">Membrane</keyword>
<comment type="subcellular location">
    <subcellularLocation>
        <location evidence="1">Cell outer membrane</location>
    </subcellularLocation>
</comment>
<dbReference type="SUPFAM" id="SSF103088">
    <property type="entry name" value="OmpA-like"/>
    <property type="match status" value="1"/>
</dbReference>